<comment type="subcellular location">
    <subcellularLocation>
        <location evidence="1">Cell membrane</location>
        <topology evidence="1">Multi-pass membrane protein</topology>
    </subcellularLocation>
</comment>
<evidence type="ECO:0000256" key="9">
    <source>
        <dbReference type="ARBA" id="ARBA00023136"/>
    </source>
</evidence>
<dbReference type="PANTHER" id="PTHR42985:SF40">
    <property type="entry name" value="LD47995P-RELATED"/>
    <property type="match status" value="1"/>
</dbReference>
<dbReference type="Gene3D" id="1.20.1730.10">
    <property type="entry name" value="Sodium/glucose cotransporter"/>
    <property type="match status" value="2"/>
</dbReference>
<dbReference type="GO" id="GO:0015293">
    <property type="term" value="F:symporter activity"/>
    <property type="evidence" value="ECO:0007669"/>
    <property type="project" value="TreeGrafter"/>
</dbReference>
<dbReference type="PROSITE" id="PS50283">
    <property type="entry name" value="NA_SOLUT_SYMP_3"/>
    <property type="match status" value="2"/>
</dbReference>
<keyword evidence="10" id="KW-0739">Sodium transport</keyword>
<gene>
    <name evidence="14" type="ORF">OSB1V03_LOCUS8388</name>
</gene>
<dbReference type="InterPro" id="IPR001734">
    <property type="entry name" value="Na/solute_symporter"/>
</dbReference>
<dbReference type="EMBL" id="CAJPIZ010005224">
    <property type="protein sequence ID" value="CAG2108394.1"/>
    <property type="molecule type" value="Genomic_DNA"/>
</dbReference>
<evidence type="ECO:0000256" key="12">
    <source>
        <dbReference type="SAM" id="MobiDB-lite"/>
    </source>
</evidence>
<reference evidence="14" key="1">
    <citation type="submission" date="2020-11" db="EMBL/GenBank/DDBJ databases">
        <authorList>
            <person name="Tran Van P."/>
        </authorList>
    </citation>
    <scope>NUCLEOTIDE SEQUENCE</scope>
</reference>
<organism evidence="14">
    <name type="scientific">Medioppia subpectinata</name>
    <dbReference type="NCBI Taxonomy" id="1979941"/>
    <lineage>
        <taxon>Eukaryota</taxon>
        <taxon>Metazoa</taxon>
        <taxon>Ecdysozoa</taxon>
        <taxon>Arthropoda</taxon>
        <taxon>Chelicerata</taxon>
        <taxon>Arachnida</taxon>
        <taxon>Acari</taxon>
        <taxon>Acariformes</taxon>
        <taxon>Sarcoptiformes</taxon>
        <taxon>Oribatida</taxon>
        <taxon>Brachypylina</taxon>
        <taxon>Oppioidea</taxon>
        <taxon>Oppiidae</taxon>
        <taxon>Medioppia</taxon>
    </lineage>
</organism>
<evidence type="ECO:0000256" key="11">
    <source>
        <dbReference type="RuleBase" id="RU362091"/>
    </source>
</evidence>
<keyword evidence="3" id="KW-0813">Transport</keyword>
<evidence type="ECO:0000256" key="1">
    <source>
        <dbReference type="ARBA" id="ARBA00004651"/>
    </source>
</evidence>
<feature type="transmembrane region" description="Helical" evidence="13">
    <location>
        <begin position="49"/>
        <end position="74"/>
    </location>
</feature>
<evidence type="ECO:0000256" key="2">
    <source>
        <dbReference type="ARBA" id="ARBA00006434"/>
    </source>
</evidence>
<evidence type="ECO:0000256" key="13">
    <source>
        <dbReference type="SAM" id="Phobius"/>
    </source>
</evidence>
<comment type="similarity">
    <text evidence="2 11">Belongs to the sodium:solute symporter (SSF) (TC 2.A.21) family.</text>
</comment>
<feature type="transmembrane region" description="Helical" evidence="13">
    <location>
        <begin position="340"/>
        <end position="362"/>
    </location>
</feature>
<proteinExistence type="inferred from homology"/>
<keyword evidence="8" id="KW-0406">Ion transport</keyword>
<feature type="transmembrane region" description="Helical" evidence="13">
    <location>
        <begin position="181"/>
        <end position="205"/>
    </location>
</feature>
<protein>
    <recommendedName>
        <fullName evidence="16">Sodium-coupled monocarboxylate transporter 1</fullName>
    </recommendedName>
</protein>
<feature type="transmembrane region" description="Helical" evidence="13">
    <location>
        <begin position="280"/>
        <end position="302"/>
    </location>
</feature>
<evidence type="ECO:0000256" key="7">
    <source>
        <dbReference type="ARBA" id="ARBA00023053"/>
    </source>
</evidence>
<dbReference type="EMBL" id="OC859799">
    <property type="protein sequence ID" value="CAD7627964.1"/>
    <property type="molecule type" value="Genomic_DNA"/>
</dbReference>
<evidence type="ECO:0008006" key="16">
    <source>
        <dbReference type="Google" id="ProtNLM"/>
    </source>
</evidence>
<feature type="transmembrane region" description="Helical" evidence="13">
    <location>
        <begin position="314"/>
        <end position="333"/>
    </location>
</feature>
<dbReference type="OrthoDB" id="6500544at2759"/>
<dbReference type="GO" id="GO:0005886">
    <property type="term" value="C:plasma membrane"/>
    <property type="evidence" value="ECO:0007669"/>
    <property type="project" value="UniProtKB-SubCell"/>
</dbReference>
<keyword evidence="6 13" id="KW-1133">Transmembrane helix</keyword>
<dbReference type="Proteomes" id="UP000759131">
    <property type="component" value="Unassembled WGS sequence"/>
</dbReference>
<sequence length="510" mass="56627">MSTTFGVVDYMIFIAMLMMSTAIGLYWSWKDRNNTDANEFLRGGNHMSVLPVCMSIMASFMYSTSIIGIPAYVYFTGTQIWVTVVPAVLAATIACEIFIPVYYRMKLVSVNQYIHLRFNSHKLRVVANISILVSYGASESGGIAQAFDRAYIGGRIEFWNTSQLQVQRSVSMPTLRAAKRALYCAVPGCITILSLIVLTGVLMYARYYDCDPMRTGRVHRPDQLVPYFVTDIFGDRYPGMTGVFVAAVFSSSLSTLSSGLNAVSSLIYDDYGKRWVPQKQAIWFTKLLAVAIGLLTIMMAFVMSEMNSILECTFKLYGATNGPMFALFCMGLFCPWANSWGVGFGFITGQLFGIWLTIGSVVDKQTDVLYMALPTSTDGCATQNITVIMPGANLSTLTHYKIPQYYPTGYQLVHHMSPLYVPTITFLITLILGNVVSLLTLGNKDQTIDPNLVHLNVCRMLEKILPQSWQQFQTKADEMVKMTGQSTDGGSDRLPEAETPLSQLSDQQSV</sequence>
<dbReference type="Pfam" id="PF00474">
    <property type="entry name" value="SSF"/>
    <property type="match status" value="2"/>
</dbReference>
<keyword evidence="7" id="KW-0915">Sodium</keyword>
<feature type="transmembrane region" description="Helical" evidence="13">
    <location>
        <begin position="419"/>
        <end position="441"/>
    </location>
</feature>
<feature type="region of interest" description="Disordered" evidence="12">
    <location>
        <begin position="481"/>
        <end position="510"/>
    </location>
</feature>
<name>A0A7R9Q0W1_9ACAR</name>
<feature type="compositionally biased region" description="Polar residues" evidence="12">
    <location>
        <begin position="500"/>
        <end position="510"/>
    </location>
</feature>
<evidence type="ECO:0000256" key="5">
    <source>
        <dbReference type="ARBA" id="ARBA00022692"/>
    </source>
</evidence>
<keyword evidence="9 13" id="KW-0472">Membrane</keyword>
<feature type="transmembrane region" description="Helical" evidence="13">
    <location>
        <begin position="12"/>
        <end position="29"/>
    </location>
</feature>
<evidence type="ECO:0000256" key="10">
    <source>
        <dbReference type="ARBA" id="ARBA00023201"/>
    </source>
</evidence>
<evidence type="ECO:0000256" key="3">
    <source>
        <dbReference type="ARBA" id="ARBA00022448"/>
    </source>
</evidence>
<dbReference type="InterPro" id="IPR051163">
    <property type="entry name" value="Sodium:Solute_Symporter_SSF"/>
</dbReference>
<dbReference type="PANTHER" id="PTHR42985">
    <property type="entry name" value="SODIUM-COUPLED MONOCARBOXYLATE TRANSPORTER"/>
    <property type="match status" value="1"/>
</dbReference>
<evidence type="ECO:0000256" key="4">
    <source>
        <dbReference type="ARBA" id="ARBA00022475"/>
    </source>
</evidence>
<evidence type="ECO:0000256" key="6">
    <source>
        <dbReference type="ARBA" id="ARBA00022989"/>
    </source>
</evidence>
<evidence type="ECO:0000313" key="15">
    <source>
        <dbReference type="Proteomes" id="UP000759131"/>
    </source>
</evidence>
<dbReference type="InterPro" id="IPR038377">
    <property type="entry name" value="Na/Glc_symporter_sf"/>
</dbReference>
<keyword evidence="4" id="KW-1003">Cell membrane</keyword>
<evidence type="ECO:0000313" key="14">
    <source>
        <dbReference type="EMBL" id="CAD7627964.1"/>
    </source>
</evidence>
<keyword evidence="15" id="KW-1185">Reference proteome</keyword>
<accession>A0A7R9Q0W1</accession>
<feature type="transmembrane region" description="Helical" evidence="13">
    <location>
        <begin position="80"/>
        <end position="103"/>
    </location>
</feature>
<evidence type="ECO:0000256" key="8">
    <source>
        <dbReference type="ARBA" id="ARBA00023065"/>
    </source>
</evidence>
<dbReference type="AlphaFoldDB" id="A0A7R9Q0W1"/>
<feature type="transmembrane region" description="Helical" evidence="13">
    <location>
        <begin position="243"/>
        <end position="268"/>
    </location>
</feature>
<dbReference type="GO" id="GO:0006814">
    <property type="term" value="P:sodium ion transport"/>
    <property type="evidence" value="ECO:0007669"/>
    <property type="project" value="UniProtKB-KW"/>
</dbReference>
<keyword evidence="5 13" id="KW-0812">Transmembrane</keyword>